<organism evidence="2 3">
    <name type="scientific">Dreissena polymorpha</name>
    <name type="common">Zebra mussel</name>
    <name type="synonym">Mytilus polymorpha</name>
    <dbReference type="NCBI Taxonomy" id="45954"/>
    <lineage>
        <taxon>Eukaryota</taxon>
        <taxon>Metazoa</taxon>
        <taxon>Spiralia</taxon>
        <taxon>Lophotrochozoa</taxon>
        <taxon>Mollusca</taxon>
        <taxon>Bivalvia</taxon>
        <taxon>Autobranchia</taxon>
        <taxon>Heteroconchia</taxon>
        <taxon>Euheterodonta</taxon>
        <taxon>Imparidentia</taxon>
        <taxon>Neoheterodontei</taxon>
        <taxon>Myida</taxon>
        <taxon>Dreissenoidea</taxon>
        <taxon>Dreissenidae</taxon>
        <taxon>Dreissena</taxon>
    </lineage>
</organism>
<reference evidence="2" key="2">
    <citation type="submission" date="2020-11" db="EMBL/GenBank/DDBJ databases">
        <authorList>
            <person name="McCartney M.A."/>
            <person name="Auch B."/>
            <person name="Kono T."/>
            <person name="Mallez S."/>
            <person name="Becker A."/>
            <person name="Gohl D.M."/>
            <person name="Silverstein K.A.T."/>
            <person name="Koren S."/>
            <person name="Bechman K.B."/>
            <person name="Herman A."/>
            <person name="Abrahante J.E."/>
            <person name="Garbe J."/>
        </authorList>
    </citation>
    <scope>NUCLEOTIDE SEQUENCE</scope>
    <source>
        <strain evidence="2">Duluth1</strain>
        <tissue evidence="2">Whole animal</tissue>
    </source>
</reference>
<name>A0A9D4H1Y1_DREPO</name>
<dbReference type="Pfam" id="PF07004">
    <property type="entry name" value="SHIPPO-rpt"/>
    <property type="match status" value="2"/>
</dbReference>
<evidence type="ECO:0000313" key="2">
    <source>
        <dbReference type="EMBL" id="KAH3827911.1"/>
    </source>
</evidence>
<comment type="caution">
    <text evidence="2">The sequence shown here is derived from an EMBL/GenBank/DDBJ whole genome shotgun (WGS) entry which is preliminary data.</text>
</comment>
<feature type="region of interest" description="Disordered" evidence="1">
    <location>
        <begin position="1"/>
        <end position="24"/>
    </location>
</feature>
<evidence type="ECO:0000313" key="3">
    <source>
        <dbReference type="Proteomes" id="UP000828390"/>
    </source>
</evidence>
<dbReference type="InterPro" id="IPR010736">
    <property type="entry name" value="SHIPPO-rpt"/>
</dbReference>
<evidence type="ECO:0000256" key="1">
    <source>
        <dbReference type="SAM" id="MobiDB-lite"/>
    </source>
</evidence>
<protein>
    <submittedName>
        <fullName evidence="2">Uncharacterized protein</fullName>
    </submittedName>
</protein>
<accession>A0A9D4H1Y1</accession>
<gene>
    <name evidence="2" type="ORF">DPMN_129857</name>
</gene>
<dbReference type="Proteomes" id="UP000828390">
    <property type="component" value="Unassembled WGS sequence"/>
</dbReference>
<dbReference type="AlphaFoldDB" id="A0A9D4H1Y1"/>
<keyword evidence="3" id="KW-1185">Reference proteome</keyword>
<proteinExistence type="predicted"/>
<reference evidence="2" key="1">
    <citation type="journal article" date="2019" name="bioRxiv">
        <title>The Genome of the Zebra Mussel, Dreissena polymorpha: A Resource for Invasive Species Research.</title>
        <authorList>
            <person name="McCartney M.A."/>
            <person name="Auch B."/>
            <person name="Kono T."/>
            <person name="Mallez S."/>
            <person name="Zhang Y."/>
            <person name="Obille A."/>
            <person name="Becker A."/>
            <person name="Abrahante J.E."/>
            <person name="Garbe J."/>
            <person name="Badalamenti J.P."/>
            <person name="Herman A."/>
            <person name="Mangelson H."/>
            <person name="Liachko I."/>
            <person name="Sullivan S."/>
            <person name="Sone E.D."/>
            <person name="Koren S."/>
            <person name="Silverstein K.A.T."/>
            <person name="Beckman K.B."/>
            <person name="Gohl D.M."/>
        </authorList>
    </citation>
    <scope>NUCLEOTIDE SEQUENCE</scope>
    <source>
        <strain evidence="2">Duluth1</strain>
        <tissue evidence="2">Whole animal</tissue>
    </source>
</reference>
<sequence length="69" mass="7159">MVSGPGDYDVNTSNRGPSHTFGIKLPEPVGVQQTVNKFSPAPNTYDLGTTIGKAPAVSIVGRTAASEKE</sequence>
<dbReference type="EMBL" id="JAIWYP010000005">
    <property type="protein sequence ID" value="KAH3827911.1"/>
    <property type="molecule type" value="Genomic_DNA"/>
</dbReference>